<organism evidence="1">
    <name type="scientific">Rhizophora mucronata</name>
    <name type="common">Asiatic mangrove</name>
    <dbReference type="NCBI Taxonomy" id="61149"/>
    <lineage>
        <taxon>Eukaryota</taxon>
        <taxon>Viridiplantae</taxon>
        <taxon>Streptophyta</taxon>
        <taxon>Embryophyta</taxon>
        <taxon>Tracheophyta</taxon>
        <taxon>Spermatophyta</taxon>
        <taxon>Magnoliopsida</taxon>
        <taxon>eudicotyledons</taxon>
        <taxon>Gunneridae</taxon>
        <taxon>Pentapetalae</taxon>
        <taxon>rosids</taxon>
        <taxon>fabids</taxon>
        <taxon>Malpighiales</taxon>
        <taxon>Rhizophoraceae</taxon>
        <taxon>Rhizophora</taxon>
    </lineage>
</organism>
<name>A0A2P2Q9P1_RHIMU</name>
<accession>A0A2P2Q9P1</accession>
<dbReference type="EMBL" id="GGEC01083211">
    <property type="protein sequence ID" value="MBX63695.1"/>
    <property type="molecule type" value="Transcribed_RNA"/>
</dbReference>
<protein>
    <submittedName>
        <fullName evidence="1">Uncharacterized protein</fullName>
    </submittedName>
</protein>
<evidence type="ECO:0000313" key="1">
    <source>
        <dbReference type="EMBL" id="MBX63695.1"/>
    </source>
</evidence>
<dbReference type="AlphaFoldDB" id="A0A2P2Q9P1"/>
<reference evidence="1" key="1">
    <citation type="submission" date="2018-02" db="EMBL/GenBank/DDBJ databases">
        <title>Rhizophora mucronata_Transcriptome.</title>
        <authorList>
            <person name="Meera S.P."/>
            <person name="Sreeshan A."/>
            <person name="Augustine A."/>
        </authorList>
    </citation>
    <scope>NUCLEOTIDE SEQUENCE</scope>
    <source>
        <tissue evidence="1">Leaf</tissue>
    </source>
</reference>
<proteinExistence type="predicted"/>
<sequence length="30" mass="3442">MHDLEHTMHPFLKLAPDIYGVSLVSIARYS</sequence>